<dbReference type="InterPro" id="IPR002885">
    <property type="entry name" value="PPR_rpt"/>
</dbReference>
<dbReference type="AlphaFoldDB" id="A0A1R3K966"/>
<dbReference type="EMBL" id="AWUE01014463">
    <property type="protein sequence ID" value="OMP03613.1"/>
    <property type="molecule type" value="Genomic_DNA"/>
</dbReference>
<organism evidence="3 4">
    <name type="scientific">Corchorus olitorius</name>
    <dbReference type="NCBI Taxonomy" id="93759"/>
    <lineage>
        <taxon>Eukaryota</taxon>
        <taxon>Viridiplantae</taxon>
        <taxon>Streptophyta</taxon>
        <taxon>Embryophyta</taxon>
        <taxon>Tracheophyta</taxon>
        <taxon>Spermatophyta</taxon>
        <taxon>Magnoliopsida</taxon>
        <taxon>eudicotyledons</taxon>
        <taxon>Gunneridae</taxon>
        <taxon>Pentapetalae</taxon>
        <taxon>rosids</taxon>
        <taxon>malvids</taxon>
        <taxon>Malvales</taxon>
        <taxon>Malvaceae</taxon>
        <taxon>Grewioideae</taxon>
        <taxon>Apeibeae</taxon>
        <taxon>Corchorus</taxon>
    </lineage>
</organism>
<gene>
    <name evidence="3" type="ORF">COLO4_10309</name>
</gene>
<dbReference type="PANTHER" id="PTHR47926:SF438">
    <property type="entry name" value="PENTATRICOPEPTIDE REPEAT-CONTAINING PROTEIN"/>
    <property type="match status" value="1"/>
</dbReference>
<accession>A0A1R3K966</accession>
<dbReference type="PANTHER" id="PTHR47926">
    <property type="entry name" value="PENTATRICOPEPTIDE REPEAT-CONTAINING PROTEIN"/>
    <property type="match status" value="1"/>
</dbReference>
<dbReference type="Gene3D" id="1.25.40.10">
    <property type="entry name" value="Tetratricopeptide repeat domain"/>
    <property type="match status" value="1"/>
</dbReference>
<evidence type="ECO:0000256" key="2">
    <source>
        <dbReference type="PROSITE-ProRule" id="PRU00708"/>
    </source>
</evidence>
<dbReference type="FunFam" id="1.25.40.10:FF:000090">
    <property type="entry name" value="Pentatricopeptide repeat-containing protein, chloroplastic"/>
    <property type="match status" value="1"/>
</dbReference>
<feature type="repeat" description="PPR" evidence="2">
    <location>
        <begin position="18"/>
        <end position="52"/>
    </location>
</feature>
<evidence type="ECO:0000313" key="3">
    <source>
        <dbReference type="EMBL" id="OMP03613.1"/>
    </source>
</evidence>
<dbReference type="Pfam" id="PF20431">
    <property type="entry name" value="E_motif"/>
    <property type="match status" value="1"/>
</dbReference>
<comment type="caution">
    <text evidence="3">The sequence shown here is derived from an EMBL/GenBank/DDBJ whole genome shotgun (WGS) entry which is preliminary data.</text>
</comment>
<proteinExistence type="predicted"/>
<reference evidence="4" key="1">
    <citation type="submission" date="2013-09" db="EMBL/GenBank/DDBJ databases">
        <title>Corchorus olitorius genome sequencing.</title>
        <authorList>
            <person name="Alam M."/>
            <person name="Haque M.S."/>
            <person name="Islam M.S."/>
            <person name="Emdad E.M."/>
            <person name="Islam M.M."/>
            <person name="Ahmed B."/>
            <person name="Halim A."/>
            <person name="Hossen Q.M.M."/>
            <person name="Hossain M.Z."/>
            <person name="Ahmed R."/>
            <person name="Khan M.M."/>
            <person name="Islam R."/>
            <person name="Rashid M.M."/>
            <person name="Khan S.A."/>
            <person name="Rahman M.S."/>
            <person name="Alam M."/>
            <person name="Yahiya A.S."/>
            <person name="Khan M.S."/>
            <person name="Azam M.S."/>
            <person name="Haque T."/>
            <person name="Lashkar M.Z.H."/>
            <person name="Akhand A.I."/>
            <person name="Morshed G."/>
            <person name="Roy S."/>
            <person name="Uddin K.S."/>
            <person name="Rabeya T."/>
            <person name="Hossain A.S."/>
            <person name="Chowdhury A."/>
            <person name="Snigdha A.R."/>
            <person name="Mortoza M.S."/>
            <person name="Matin S.A."/>
            <person name="Hoque S.M.E."/>
            <person name="Islam M.K."/>
            <person name="Roy D.K."/>
            <person name="Haider R."/>
            <person name="Moosa M.M."/>
            <person name="Elias S.M."/>
            <person name="Hasan A.M."/>
            <person name="Jahan S."/>
            <person name="Shafiuddin M."/>
            <person name="Mahmood N."/>
            <person name="Shommy N.S."/>
        </authorList>
    </citation>
    <scope>NUCLEOTIDE SEQUENCE [LARGE SCALE GENOMIC DNA]</scope>
    <source>
        <strain evidence="4">cv. O-4</strain>
    </source>
</reference>
<evidence type="ECO:0008006" key="5">
    <source>
        <dbReference type="Google" id="ProtNLM"/>
    </source>
</evidence>
<dbReference type="GO" id="GO:0003723">
    <property type="term" value="F:RNA binding"/>
    <property type="evidence" value="ECO:0007669"/>
    <property type="project" value="InterPro"/>
</dbReference>
<dbReference type="InterPro" id="IPR046848">
    <property type="entry name" value="E_motif"/>
</dbReference>
<dbReference type="InterPro" id="IPR011990">
    <property type="entry name" value="TPR-like_helical_dom_sf"/>
</dbReference>
<sequence length="215" mass="24146">MEAIDLFKKMKHEKIKPDAITFLGVLSSCRHAGLVEQGRAYFDSMVVHGVEPELDHYSCVVDLLGRAGLLEEARDFILKMPISPNAVIWGSLLSSCRLHGSIWIGIEAAECRLLLEPECAATHVQLANLYASARQWDKAARVRKLMKDRGLKTSPGYSWIEVKNEVYRFRAEDKSNSKVTDILGVLGCLVDHMRMLGYVPEMHEEEVDDALCSTI</sequence>
<dbReference type="STRING" id="93759.A0A1R3K966"/>
<keyword evidence="4" id="KW-1185">Reference proteome</keyword>
<dbReference type="OrthoDB" id="768257at2759"/>
<dbReference type="GO" id="GO:0009451">
    <property type="term" value="P:RNA modification"/>
    <property type="evidence" value="ECO:0007669"/>
    <property type="project" value="InterPro"/>
</dbReference>
<dbReference type="InterPro" id="IPR046960">
    <property type="entry name" value="PPR_At4g14850-like_plant"/>
</dbReference>
<evidence type="ECO:0000256" key="1">
    <source>
        <dbReference type="ARBA" id="ARBA00022737"/>
    </source>
</evidence>
<protein>
    <recommendedName>
        <fullName evidence="5">Pentatricopeptide repeat-containing protein</fullName>
    </recommendedName>
</protein>
<evidence type="ECO:0000313" key="4">
    <source>
        <dbReference type="Proteomes" id="UP000187203"/>
    </source>
</evidence>
<name>A0A1R3K966_9ROSI</name>
<dbReference type="Proteomes" id="UP000187203">
    <property type="component" value="Unassembled WGS sequence"/>
</dbReference>
<dbReference type="NCBIfam" id="TIGR00756">
    <property type="entry name" value="PPR"/>
    <property type="match status" value="1"/>
</dbReference>
<dbReference type="PROSITE" id="PS51375">
    <property type="entry name" value="PPR"/>
    <property type="match status" value="1"/>
</dbReference>
<keyword evidence="1" id="KW-0677">Repeat</keyword>
<dbReference type="Pfam" id="PF13812">
    <property type="entry name" value="PPR_3"/>
    <property type="match status" value="1"/>
</dbReference>